<protein>
    <submittedName>
        <fullName evidence="1">Uncharacterized protein</fullName>
    </submittedName>
</protein>
<organism evidence="1 2">
    <name type="scientific">Linum trigynum</name>
    <dbReference type="NCBI Taxonomy" id="586398"/>
    <lineage>
        <taxon>Eukaryota</taxon>
        <taxon>Viridiplantae</taxon>
        <taxon>Streptophyta</taxon>
        <taxon>Embryophyta</taxon>
        <taxon>Tracheophyta</taxon>
        <taxon>Spermatophyta</taxon>
        <taxon>Magnoliopsida</taxon>
        <taxon>eudicotyledons</taxon>
        <taxon>Gunneridae</taxon>
        <taxon>Pentapetalae</taxon>
        <taxon>rosids</taxon>
        <taxon>fabids</taxon>
        <taxon>Malpighiales</taxon>
        <taxon>Linaceae</taxon>
        <taxon>Linum</taxon>
    </lineage>
</organism>
<sequence>MIESIKHRFGRIYSGSIFGRFQRGTITDFERFSRNAIFFRFWRLQITKSGRGYSPPIMKSIDPTPRMISPLSIDLGQFIFGWHFRNFLGDERPFSLDIEGYRSRIRPEAILQR</sequence>
<gene>
    <name evidence="1" type="ORF">LTRI10_LOCUS26899</name>
</gene>
<proteinExistence type="predicted"/>
<evidence type="ECO:0000313" key="2">
    <source>
        <dbReference type="Proteomes" id="UP001497516"/>
    </source>
</evidence>
<reference evidence="1 2" key="1">
    <citation type="submission" date="2024-04" db="EMBL/GenBank/DDBJ databases">
        <authorList>
            <person name="Fracassetti M."/>
        </authorList>
    </citation>
    <scope>NUCLEOTIDE SEQUENCE [LARGE SCALE GENOMIC DNA]</scope>
</reference>
<dbReference type="EMBL" id="OZ034817">
    <property type="protein sequence ID" value="CAL1385787.1"/>
    <property type="molecule type" value="Genomic_DNA"/>
</dbReference>
<dbReference type="Proteomes" id="UP001497516">
    <property type="component" value="Chromosome 4"/>
</dbReference>
<evidence type="ECO:0000313" key="1">
    <source>
        <dbReference type="EMBL" id="CAL1385787.1"/>
    </source>
</evidence>
<name>A0AAV2EJ82_9ROSI</name>
<keyword evidence="2" id="KW-1185">Reference proteome</keyword>
<accession>A0AAV2EJ82</accession>
<dbReference type="AlphaFoldDB" id="A0AAV2EJ82"/>